<dbReference type="CDD" id="cd00063">
    <property type="entry name" value="FN3"/>
    <property type="match status" value="1"/>
</dbReference>
<dbReference type="InterPro" id="IPR003961">
    <property type="entry name" value="FN3_dom"/>
</dbReference>
<dbReference type="Proteomes" id="UP001056109">
    <property type="component" value="Chromosome"/>
</dbReference>
<feature type="region of interest" description="Disordered" evidence="3">
    <location>
        <begin position="734"/>
        <end position="774"/>
    </location>
</feature>
<proteinExistence type="predicted"/>
<dbReference type="RefSeq" id="WP_252672606.1">
    <property type="nucleotide sequence ID" value="NZ_CP099547.1"/>
</dbReference>
<dbReference type="SMART" id="SM00060">
    <property type="entry name" value="FN3"/>
    <property type="match status" value="2"/>
</dbReference>
<sequence>MSVRLRKTSQSLMRTGLALAATGALLFNPHIAPAYAADTSTGSTTAIVVPVPSTDHPQAAQNVVVTVEGNQVNVSWQRPATFRGEFRVSLMEGRQTLIARNVRATTVEFGPDQVKAGHTYYIAIHALDNWGIDPLPGSGVLSDSFTIAQSPSTDPATPPDNNTTAPDDEGSTPENGSDTDSETTPSVQAPSIPKNLTIRLLSGDTTAVEAFWFEPTDGGPITGYEANLVGSDDTSRLATVDMSAPLPEYWKFTDLTPGVSYQIQVRAQNAGGWGEWSPLSDPVLIPADQEAFKMQIDESGFGAFVHPNGHVATVSWAPTGNEPEHAVYLIRIECVKACGANFKSHIKQYYAHDDLTNWKIENLPAGVYHAQIKLINGNQSSQTLTSDAFTIGNPTEIADPQLVVSPTTDIDPAKPTTFTVTGTGYLGDGATLGVYVVIADTSAWTPGTTPDVNRIKDYKFYTHVPASHIVNGQFSSTFDVSAHTFEPGKQYFVATMAAHALSVVDRSLDQRVDLTLKEEVAPQPEQPDVVDPDPEPDTGDTTPDTPNTGDTTPDTPNTGDTTPDTPNTGDTTPDTPNTGDTTPDTPNTGDTTPDTPNTGDTTPDTPNTGDTTPDKPETESPESGDSENPAVSVEAFENGKPVNSFIHGTPTVVEFVFSNAREGSTWKVELRSDPISLGTVTVKDGRAKLTISAETAAKFVAGMHSLEFSEVGVDNPASFKLPWVVKAAKTITPGVQTNHKDGKHNEKSTTDKNAEQTNTTKADNTKDMATTPSSTLARTGVETIALALLSLTLVVAGVAARSSRKFHS</sequence>
<feature type="compositionally biased region" description="Acidic residues" evidence="3">
    <location>
        <begin position="166"/>
        <end position="181"/>
    </location>
</feature>
<feature type="region of interest" description="Disordered" evidence="3">
    <location>
        <begin position="517"/>
        <end position="630"/>
    </location>
</feature>
<evidence type="ECO:0000256" key="4">
    <source>
        <dbReference type="SAM" id="SignalP"/>
    </source>
</evidence>
<evidence type="ECO:0000256" key="2">
    <source>
        <dbReference type="ARBA" id="ARBA00023326"/>
    </source>
</evidence>
<dbReference type="SUPFAM" id="SSF49265">
    <property type="entry name" value="Fibronectin type III"/>
    <property type="match status" value="1"/>
</dbReference>
<accession>A0ABY5AFS6</accession>
<feature type="compositionally biased region" description="Acidic residues" evidence="3">
    <location>
        <begin position="528"/>
        <end position="538"/>
    </location>
</feature>
<dbReference type="PROSITE" id="PS50853">
    <property type="entry name" value="FN3"/>
    <property type="match status" value="1"/>
</dbReference>
<evidence type="ECO:0000259" key="5">
    <source>
        <dbReference type="PROSITE" id="PS50853"/>
    </source>
</evidence>
<evidence type="ECO:0000256" key="3">
    <source>
        <dbReference type="SAM" id="MobiDB-lite"/>
    </source>
</evidence>
<name>A0ABY5AFS6_9ACTO</name>
<dbReference type="Gene3D" id="2.60.40.10">
    <property type="entry name" value="Immunoglobulins"/>
    <property type="match status" value="1"/>
</dbReference>
<dbReference type="InterPro" id="IPR036116">
    <property type="entry name" value="FN3_sf"/>
</dbReference>
<feature type="compositionally biased region" description="Polar residues" evidence="3">
    <location>
        <begin position="755"/>
        <end position="774"/>
    </location>
</feature>
<keyword evidence="2" id="KW-0119">Carbohydrate metabolism</keyword>
<reference evidence="6" key="1">
    <citation type="submission" date="2022-06" db="EMBL/GenBank/DDBJ databases">
        <title>Complete Genome Sequence of Arcanobacterium pinnipediorum strain DSM 28752 isolated from a harbour seal.</title>
        <authorList>
            <person name="Borowiak M."/>
            <person name="Kreitlow A."/>
            <person name="Alssahen M."/>
            <person name="Malorny B."/>
            <person name="Laemmler C."/>
            <person name="Prenger-Berninghoff E."/>
            <person name="Siebert U."/>
            <person name="Ploetz M."/>
            <person name="Abdulmawjood A."/>
        </authorList>
    </citation>
    <scope>NUCLEOTIDE SEQUENCE</scope>
    <source>
        <strain evidence="6">DSM 28752</strain>
    </source>
</reference>
<feature type="region of interest" description="Disordered" evidence="3">
    <location>
        <begin position="143"/>
        <end position="192"/>
    </location>
</feature>
<evidence type="ECO:0000313" key="7">
    <source>
        <dbReference type="Proteomes" id="UP001056109"/>
    </source>
</evidence>
<keyword evidence="1" id="KW-0378">Hydrolase</keyword>
<dbReference type="InterPro" id="IPR013783">
    <property type="entry name" value="Ig-like_fold"/>
</dbReference>
<gene>
    <name evidence="6" type="ORF">NG665_05200</name>
</gene>
<evidence type="ECO:0000313" key="6">
    <source>
        <dbReference type="EMBL" id="USR78793.1"/>
    </source>
</evidence>
<dbReference type="EMBL" id="CP099547">
    <property type="protein sequence ID" value="USR78793.1"/>
    <property type="molecule type" value="Genomic_DNA"/>
</dbReference>
<keyword evidence="7" id="KW-1185">Reference proteome</keyword>
<feature type="domain" description="Fibronectin type-III" evidence="5">
    <location>
        <begin position="192"/>
        <end position="288"/>
    </location>
</feature>
<protein>
    <submittedName>
        <fullName evidence="6">Fibronectin type III domain-containing protein</fullName>
    </submittedName>
</protein>
<keyword evidence="2" id="KW-0624">Polysaccharide degradation</keyword>
<feature type="chain" id="PRO_5047272690" evidence="4">
    <location>
        <begin position="37"/>
        <end position="808"/>
    </location>
</feature>
<dbReference type="Pfam" id="PF00041">
    <property type="entry name" value="fn3"/>
    <property type="match status" value="1"/>
</dbReference>
<feature type="compositionally biased region" description="Polar residues" evidence="3">
    <location>
        <begin position="143"/>
        <end position="152"/>
    </location>
</feature>
<keyword evidence="4" id="KW-0732">Signal</keyword>
<feature type="signal peptide" evidence="4">
    <location>
        <begin position="1"/>
        <end position="36"/>
    </location>
</feature>
<keyword evidence="1" id="KW-0326">Glycosidase</keyword>
<evidence type="ECO:0000256" key="1">
    <source>
        <dbReference type="ARBA" id="ARBA00023295"/>
    </source>
</evidence>
<organism evidence="6 7">
    <name type="scientific">Arcanobacterium pinnipediorum</name>
    <dbReference type="NCBI Taxonomy" id="1503041"/>
    <lineage>
        <taxon>Bacteria</taxon>
        <taxon>Bacillati</taxon>
        <taxon>Actinomycetota</taxon>
        <taxon>Actinomycetes</taxon>
        <taxon>Actinomycetales</taxon>
        <taxon>Actinomycetaceae</taxon>
        <taxon>Arcanobacterium</taxon>
    </lineage>
</organism>
<feature type="compositionally biased region" description="Low complexity" evidence="3">
    <location>
        <begin position="153"/>
        <end position="165"/>
    </location>
</feature>
<feature type="compositionally biased region" description="Low complexity" evidence="3">
    <location>
        <begin position="539"/>
        <end position="611"/>
    </location>
</feature>
<feature type="compositionally biased region" description="Basic and acidic residues" evidence="3">
    <location>
        <begin position="738"/>
        <end position="754"/>
    </location>
</feature>